<dbReference type="SUPFAM" id="SSF53649">
    <property type="entry name" value="Alkaline phosphatase-like"/>
    <property type="match status" value="1"/>
</dbReference>
<dbReference type="RefSeq" id="WP_184256470.1">
    <property type="nucleotide sequence ID" value="NZ_JACHIH010000008.1"/>
</dbReference>
<keyword evidence="1" id="KW-1133">Transmembrane helix</keyword>
<dbReference type="Gene3D" id="3.40.720.10">
    <property type="entry name" value="Alkaline Phosphatase, subunit A"/>
    <property type="match status" value="1"/>
</dbReference>
<feature type="transmembrane region" description="Helical" evidence="1">
    <location>
        <begin position="7"/>
        <end position="28"/>
    </location>
</feature>
<feature type="transmembrane region" description="Helical" evidence="1">
    <location>
        <begin position="40"/>
        <end position="60"/>
    </location>
</feature>
<comment type="caution">
    <text evidence="3">The sequence shown here is derived from an EMBL/GenBank/DDBJ whole genome shotgun (WGS) entry which is preliminary data.</text>
</comment>
<protein>
    <submittedName>
        <fullName evidence="3">Glucan phosphoethanolaminetransferase (Alkaline phosphatase superfamily)</fullName>
    </submittedName>
</protein>
<keyword evidence="1" id="KW-0812">Transmembrane</keyword>
<dbReference type="Pfam" id="PF00884">
    <property type="entry name" value="Sulfatase"/>
    <property type="match status" value="1"/>
</dbReference>
<feature type="transmembrane region" description="Helical" evidence="1">
    <location>
        <begin position="131"/>
        <end position="164"/>
    </location>
</feature>
<dbReference type="EMBL" id="JACHIH010000008">
    <property type="protein sequence ID" value="MBB5047026.1"/>
    <property type="molecule type" value="Genomic_DNA"/>
</dbReference>
<organism evidence="3 4">
    <name type="scientific">Rhodopseudomonas rhenobacensis</name>
    <dbReference type="NCBI Taxonomy" id="87461"/>
    <lineage>
        <taxon>Bacteria</taxon>
        <taxon>Pseudomonadati</taxon>
        <taxon>Pseudomonadota</taxon>
        <taxon>Alphaproteobacteria</taxon>
        <taxon>Hyphomicrobiales</taxon>
        <taxon>Nitrobacteraceae</taxon>
        <taxon>Rhodopseudomonas</taxon>
    </lineage>
</organism>
<dbReference type="Proteomes" id="UP000542353">
    <property type="component" value="Unassembled WGS sequence"/>
</dbReference>
<dbReference type="InterPro" id="IPR052701">
    <property type="entry name" value="GAG_Ulvan_Degrading_Sulfatases"/>
</dbReference>
<dbReference type="InterPro" id="IPR017850">
    <property type="entry name" value="Alkaline_phosphatase_core_sf"/>
</dbReference>
<dbReference type="PANTHER" id="PTHR43751">
    <property type="entry name" value="SULFATASE"/>
    <property type="match status" value="1"/>
</dbReference>
<dbReference type="InterPro" id="IPR000917">
    <property type="entry name" value="Sulfatase_N"/>
</dbReference>
<feature type="domain" description="Sulfatase N-terminal" evidence="2">
    <location>
        <begin position="249"/>
        <end position="546"/>
    </location>
</feature>
<evidence type="ECO:0000313" key="4">
    <source>
        <dbReference type="Proteomes" id="UP000542353"/>
    </source>
</evidence>
<proteinExistence type="predicted"/>
<accession>A0A7W7Z2Z8</accession>
<evidence type="ECO:0000256" key="1">
    <source>
        <dbReference type="SAM" id="Phobius"/>
    </source>
</evidence>
<reference evidence="3 4" key="1">
    <citation type="submission" date="2020-08" db="EMBL/GenBank/DDBJ databases">
        <title>Genomic Encyclopedia of Type Strains, Phase IV (KMG-IV): sequencing the most valuable type-strain genomes for metagenomic binning, comparative biology and taxonomic classification.</title>
        <authorList>
            <person name="Goeker M."/>
        </authorList>
    </citation>
    <scope>NUCLEOTIDE SEQUENCE [LARGE SCALE GENOMIC DNA]</scope>
    <source>
        <strain evidence="3 4">DSM 12706</strain>
    </source>
</reference>
<dbReference type="PANTHER" id="PTHR43751:SF3">
    <property type="entry name" value="SULFATASE N-TERMINAL DOMAIN-CONTAINING PROTEIN"/>
    <property type="match status" value="1"/>
</dbReference>
<keyword evidence="3" id="KW-0808">Transferase</keyword>
<name>A0A7W7Z2Z8_9BRAD</name>
<feature type="transmembrane region" description="Helical" evidence="1">
    <location>
        <begin position="176"/>
        <end position="196"/>
    </location>
</feature>
<gene>
    <name evidence="3" type="ORF">HNR60_001778</name>
</gene>
<feature type="transmembrane region" description="Helical" evidence="1">
    <location>
        <begin position="72"/>
        <end position="98"/>
    </location>
</feature>
<keyword evidence="4" id="KW-1185">Reference proteome</keyword>
<sequence length="656" mass="72918">MTVAVPYRRAVALVIFLALLVAPGVFLYRTRSLLQIDGYAIAFSEAICVCVLSLATAGHLRLLHSRRRGTRYLAEALALAVAVLIGAVAAIYVGSYYATALWGDGLTFDLVSESLMRPRSLLDLTGFDQHLAPIIGVVALAVPLALGALYGVVSRVLAAVAYTFDGSSRRRSIRAAALALVGLAAFSSSAGAYIFIAKKDLLAGEPLLNFFGFTKVSQLMDLDQKRLVAALQDRESQASYPKQPAFEKKNVILILSDSLRADRMGVYGYPRQTTPFLSELQARHAATRVEMALSSCSESYCGIATTLASRPFHQLSTHNFKLNSLLRSVGYRVNYYLSGKHRGWSFLWDFYGTDIDGMYDPVLRNAKIVTDDRETIGTFRGIEAYDGTPRFLYFFLMSSHNLGRRFPEFNQFGPLTSAKPLIGRLITQPPQSFDSHGVTRYPPVDDKDRMLLGDQFDNGVLQADAMIREIFTILEQKGYLKNSLVVILSDHGEELGERGRASHGRFLYQESIHVPLILVDDDLTRYNNTKFATQIDVAPTIVDRLGLPVPSSWQGVSLLRPPQDRLTVHQTRWRETPCLAFVHKTGERLFKYIKCKHDNKIESEEFFDLGNDPDELHNLISEGPADEIALLRAEASRQFGRLVCAGSEDSCIRGRP</sequence>
<evidence type="ECO:0000313" key="3">
    <source>
        <dbReference type="EMBL" id="MBB5047026.1"/>
    </source>
</evidence>
<evidence type="ECO:0000259" key="2">
    <source>
        <dbReference type="Pfam" id="PF00884"/>
    </source>
</evidence>
<dbReference type="GO" id="GO:0016740">
    <property type="term" value="F:transferase activity"/>
    <property type="evidence" value="ECO:0007669"/>
    <property type="project" value="UniProtKB-KW"/>
</dbReference>
<keyword evidence="1" id="KW-0472">Membrane</keyword>
<dbReference type="AlphaFoldDB" id="A0A7W7Z2Z8"/>